<proteinExistence type="predicted"/>
<organism evidence="2 3">
    <name type="scientific">Streptococcus ruminantium</name>
    <dbReference type="NCBI Taxonomy" id="1917441"/>
    <lineage>
        <taxon>Bacteria</taxon>
        <taxon>Bacillati</taxon>
        <taxon>Bacillota</taxon>
        <taxon>Bacilli</taxon>
        <taxon>Lactobacillales</taxon>
        <taxon>Streptococcaceae</taxon>
        <taxon>Streptococcus</taxon>
    </lineage>
</organism>
<feature type="signal peptide" evidence="1">
    <location>
        <begin position="1"/>
        <end position="21"/>
    </location>
</feature>
<sequence>MKRIMLCIGLASLLLTGCGQAAKETKKSTSSSGEELSATLPVLQEKQDTTNEQLNVLANTEKVAANSNPPADETQKGHKIHAANNGVAVKDQNGNVKEFFRYYDVPSTWTINQENTQDETVVAVYDVKEDSSNYMIQLYNINAFNKSPLEEGRNMTAEELETRMTETNHSFNEKTIVTIDGQQWNVGRQFIPDKKLARLTLYRMESTGSYDDSVVVGSIYYSLDPGSDKDRTNLKTVIGQLKDVVHQISKK</sequence>
<reference evidence="2 3" key="1">
    <citation type="submission" date="2023-08" db="EMBL/GenBank/DDBJ databases">
        <title>Streptococcus ruminantium-associated sheep mastitis outbreak detected in Italy is distinct from bovine isolates.</title>
        <authorList>
            <person name="Rosa M.N."/>
            <person name="Vezina B."/>
            <person name="Tola S."/>
        </authorList>
    </citation>
    <scope>NUCLEOTIDE SEQUENCE [LARGE SCALE GENOMIC DNA]</scope>
    <source>
        <strain evidence="2 3">OM6730</strain>
    </source>
</reference>
<protein>
    <submittedName>
        <fullName evidence="2">Glucose-6-phosphate isomerase</fullName>
    </submittedName>
</protein>
<name>A0ABU1B4U7_9STRE</name>
<dbReference type="PROSITE" id="PS51257">
    <property type="entry name" value="PROKAR_LIPOPROTEIN"/>
    <property type="match status" value="1"/>
</dbReference>
<evidence type="ECO:0000256" key="1">
    <source>
        <dbReference type="SAM" id="SignalP"/>
    </source>
</evidence>
<comment type="caution">
    <text evidence="2">The sequence shown here is derived from an EMBL/GenBank/DDBJ whole genome shotgun (WGS) entry which is preliminary data.</text>
</comment>
<gene>
    <name evidence="2" type="ORF">RFF62_08765</name>
</gene>
<keyword evidence="2" id="KW-0413">Isomerase</keyword>
<evidence type="ECO:0000313" key="2">
    <source>
        <dbReference type="EMBL" id="MDQ8833854.1"/>
    </source>
</evidence>
<accession>A0ABU1B4U7</accession>
<dbReference type="RefSeq" id="WP_308938091.1">
    <property type="nucleotide sequence ID" value="NZ_JAVIBP010000037.1"/>
</dbReference>
<evidence type="ECO:0000313" key="3">
    <source>
        <dbReference type="Proteomes" id="UP001228446"/>
    </source>
</evidence>
<feature type="chain" id="PRO_5047139572" evidence="1">
    <location>
        <begin position="22"/>
        <end position="251"/>
    </location>
</feature>
<keyword evidence="3" id="KW-1185">Reference proteome</keyword>
<dbReference type="EMBL" id="JAVIBX010000040">
    <property type="protein sequence ID" value="MDQ8833854.1"/>
    <property type="molecule type" value="Genomic_DNA"/>
</dbReference>
<keyword evidence="1" id="KW-0732">Signal</keyword>
<dbReference type="GO" id="GO:0016853">
    <property type="term" value="F:isomerase activity"/>
    <property type="evidence" value="ECO:0007669"/>
    <property type="project" value="UniProtKB-KW"/>
</dbReference>
<dbReference type="Proteomes" id="UP001228446">
    <property type="component" value="Unassembled WGS sequence"/>
</dbReference>